<evidence type="ECO:0000313" key="6">
    <source>
        <dbReference type="Proteomes" id="UP000464718"/>
    </source>
</evidence>
<keyword evidence="3" id="KW-0808">Transferase</keyword>
<gene>
    <name evidence="5" type="ORF">EHC69_01215</name>
</gene>
<dbReference type="GO" id="GO:0016757">
    <property type="term" value="F:glycosyltransferase activity"/>
    <property type="evidence" value="ECO:0007669"/>
    <property type="project" value="UniProtKB-KW"/>
</dbReference>
<protein>
    <submittedName>
        <fullName evidence="5">Glycosyltransferase</fullName>
    </submittedName>
</protein>
<sequence length="269" mass="31294">MSSKFSVLCSLYYREQPEFLEQCFESLAWQTLQANEIVIVHDGPLTPYLYEALDKWKAILPLKQVILEENVGLGEALNEGLKACSYDLILRVDTDDINHRERFKKQVEYMELNPDISAASSDVLEFEVDPKKATRIKKVPRHPNIRKYSLKRNPMNHMATIFRKDAVIKVGSYKHHLYMEDYYLWLRLLAHGYNISNIPEPLVSARVGNGMLERRSGISYAKSEIKMMRKIYGLSLTKNPKTAFLFTTRAITRLLPSSTLRFIYNKLRK</sequence>
<dbReference type="Pfam" id="PF00535">
    <property type="entry name" value="Glycos_transf_2"/>
    <property type="match status" value="1"/>
</dbReference>
<dbReference type="Gene3D" id="3.90.550.10">
    <property type="entry name" value="Spore Coat Polysaccharide Biosynthesis Protein SpsA, Chain A"/>
    <property type="match status" value="1"/>
</dbReference>
<proteinExistence type="inferred from homology"/>
<evidence type="ECO:0000313" key="5">
    <source>
        <dbReference type="EMBL" id="QHH08075.1"/>
    </source>
</evidence>
<evidence type="ECO:0000256" key="3">
    <source>
        <dbReference type="ARBA" id="ARBA00022679"/>
    </source>
</evidence>
<evidence type="ECO:0000259" key="4">
    <source>
        <dbReference type="Pfam" id="PF00535"/>
    </source>
</evidence>
<dbReference type="InterPro" id="IPR050834">
    <property type="entry name" value="Glycosyltransf_2"/>
</dbReference>
<dbReference type="AlphaFoldDB" id="A0AAX1FKY3"/>
<dbReference type="PANTHER" id="PTHR43685">
    <property type="entry name" value="GLYCOSYLTRANSFERASE"/>
    <property type="match status" value="1"/>
</dbReference>
<dbReference type="InterPro" id="IPR001173">
    <property type="entry name" value="Glyco_trans_2-like"/>
</dbReference>
<evidence type="ECO:0000256" key="1">
    <source>
        <dbReference type="ARBA" id="ARBA00006739"/>
    </source>
</evidence>
<dbReference type="InterPro" id="IPR029044">
    <property type="entry name" value="Nucleotide-diphossugar_trans"/>
</dbReference>
<organism evidence="5 6">
    <name type="scientific">Vibrio parahaemolyticus</name>
    <dbReference type="NCBI Taxonomy" id="670"/>
    <lineage>
        <taxon>Bacteria</taxon>
        <taxon>Pseudomonadati</taxon>
        <taxon>Pseudomonadota</taxon>
        <taxon>Gammaproteobacteria</taxon>
        <taxon>Vibrionales</taxon>
        <taxon>Vibrionaceae</taxon>
        <taxon>Vibrio</taxon>
    </lineage>
</organism>
<keyword evidence="2" id="KW-0328">Glycosyltransferase</keyword>
<dbReference type="SUPFAM" id="SSF53448">
    <property type="entry name" value="Nucleotide-diphospho-sugar transferases"/>
    <property type="match status" value="1"/>
</dbReference>
<accession>A0AAX1FKY3</accession>
<name>A0AAX1FKY3_VIBPH</name>
<reference evidence="5 6" key="1">
    <citation type="submission" date="2018-12" db="EMBL/GenBank/DDBJ databases">
        <title>Genomic insights into the evolutionary origins and pathogenicity of five Vibrio parahaemolyticus strains isolated from the shrimp with acute hepatopancreatic necrosis disease (AHPND).</title>
        <authorList>
            <person name="Yang Q."/>
            <person name="Dong X."/>
            <person name="Xie G."/>
            <person name="Fu S."/>
            <person name="Zou P."/>
            <person name="Sun J."/>
            <person name="Wang Y."/>
            <person name="Huang J."/>
        </authorList>
    </citation>
    <scope>NUCLEOTIDE SEQUENCE [LARGE SCALE GENOMIC DNA]</scope>
    <source>
        <strain evidence="5 6">20160303005-1</strain>
    </source>
</reference>
<feature type="domain" description="Glycosyltransferase 2-like" evidence="4">
    <location>
        <begin position="13"/>
        <end position="165"/>
    </location>
</feature>
<comment type="similarity">
    <text evidence="1">Belongs to the glycosyltransferase 2 family.</text>
</comment>
<dbReference type="EMBL" id="CP034298">
    <property type="protein sequence ID" value="QHH08075.1"/>
    <property type="molecule type" value="Genomic_DNA"/>
</dbReference>
<dbReference type="RefSeq" id="WP_029848052.1">
    <property type="nucleotide sequence ID" value="NZ_CAMFHI010000042.1"/>
</dbReference>
<evidence type="ECO:0000256" key="2">
    <source>
        <dbReference type="ARBA" id="ARBA00022676"/>
    </source>
</evidence>
<dbReference type="Proteomes" id="UP000464718">
    <property type="component" value="Chromosome i"/>
</dbReference>
<dbReference type="PANTHER" id="PTHR43685:SF5">
    <property type="entry name" value="GLYCOSYLTRANSFERASE EPSE-RELATED"/>
    <property type="match status" value="1"/>
</dbReference>